<proteinExistence type="predicted"/>
<name>A0AA36F7R1_OCTVU</name>
<sequence>MNLKEHFLLCRRHYNFRRPYPDDYDDDTHHHHYHRSPNLNSHVGFYNLDILILPIYVSCYNSIIICRYSYTIVWFYKSTIIVDIVDAISIAVDIVFQMCSVVADNIVTLIHCTYIPDT</sequence>
<organism evidence="1 2">
    <name type="scientific">Octopus vulgaris</name>
    <name type="common">Common octopus</name>
    <dbReference type="NCBI Taxonomy" id="6645"/>
    <lineage>
        <taxon>Eukaryota</taxon>
        <taxon>Metazoa</taxon>
        <taxon>Spiralia</taxon>
        <taxon>Lophotrochozoa</taxon>
        <taxon>Mollusca</taxon>
        <taxon>Cephalopoda</taxon>
        <taxon>Coleoidea</taxon>
        <taxon>Octopodiformes</taxon>
        <taxon>Octopoda</taxon>
        <taxon>Incirrata</taxon>
        <taxon>Octopodidae</taxon>
        <taxon>Octopus</taxon>
    </lineage>
</organism>
<dbReference type="Proteomes" id="UP001162480">
    <property type="component" value="Chromosome 7"/>
</dbReference>
<keyword evidence="2" id="KW-1185">Reference proteome</keyword>
<gene>
    <name evidence="1" type="ORF">OCTVUL_1B025516</name>
</gene>
<evidence type="ECO:0000313" key="2">
    <source>
        <dbReference type="Proteomes" id="UP001162480"/>
    </source>
</evidence>
<protein>
    <submittedName>
        <fullName evidence="1">Uncharacterized protein</fullName>
    </submittedName>
</protein>
<accession>A0AA36F7R1</accession>
<dbReference type="AlphaFoldDB" id="A0AA36F7R1"/>
<dbReference type="EMBL" id="OX597820">
    <property type="protein sequence ID" value="CAI9725243.1"/>
    <property type="molecule type" value="Genomic_DNA"/>
</dbReference>
<reference evidence="1" key="1">
    <citation type="submission" date="2023-08" db="EMBL/GenBank/DDBJ databases">
        <authorList>
            <person name="Alioto T."/>
            <person name="Alioto T."/>
            <person name="Gomez Garrido J."/>
        </authorList>
    </citation>
    <scope>NUCLEOTIDE SEQUENCE</scope>
</reference>
<evidence type="ECO:0000313" key="1">
    <source>
        <dbReference type="EMBL" id="CAI9725243.1"/>
    </source>
</evidence>